<feature type="transmembrane region" description="Helical" evidence="7">
    <location>
        <begin position="271"/>
        <end position="293"/>
    </location>
</feature>
<dbReference type="GO" id="GO:0022857">
    <property type="term" value="F:transmembrane transporter activity"/>
    <property type="evidence" value="ECO:0007669"/>
    <property type="project" value="InterPro"/>
</dbReference>
<accession>A0A1V4IY37</accession>
<dbReference type="PROSITE" id="PS50850">
    <property type="entry name" value="MFS"/>
    <property type="match status" value="1"/>
</dbReference>
<evidence type="ECO:0000256" key="1">
    <source>
        <dbReference type="ARBA" id="ARBA00004651"/>
    </source>
</evidence>
<keyword evidence="10" id="KW-1185">Reference proteome</keyword>
<keyword evidence="2" id="KW-0813">Transport</keyword>
<feature type="domain" description="Major facilitator superfamily (MFS) profile" evidence="8">
    <location>
        <begin position="19"/>
        <end position="476"/>
    </location>
</feature>
<evidence type="ECO:0000256" key="4">
    <source>
        <dbReference type="ARBA" id="ARBA00022692"/>
    </source>
</evidence>
<feature type="transmembrane region" description="Helical" evidence="7">
    <location>
        <begin position="21"/>
        <end position="41"/>
    </location>
</feature>
<evidence type="ECO:0000256" key="3">
    <source>
        <dbReference type="ARBA" id="ARBA00022475"/>
    </source>
</evidence>
<reference evidence="9 10" key="1">
    <citation type="submission" date="2017-03" db="EMBL/GenBank/DDBJ databases">
        <title>Genome sequence of Clostridium oryzae DSM 28571.</title>
        <authorList>
            <person name="Poehlein A."/>
            <person name="Daniel R."/>
        </authorList>
    </citation>
    <scope>NUCLEOTIDE SEQUENCE [LARGE SCALE GENOMIC DNA]</scope>
    <source>
        <strain evidence="9 10">DSM 28571</strain>
    </source>
</reference>
<feature type="transmembrane region" description="Helical" evidence="7">
    <location>
        <begin position="337"/>
        <end position="356"/>
    </location>
</feature>
<organism evidence="9 10">
    <name type="scientific">Clostridium oryzae</name>
    <dbReference type="NCBI Taxonomy" id="1450648"/>
    <lineage>
        <taxon>Bacteria</taxon>
        <taxon>Bacillati</taxon>
        <taxon>Bacillota</taxon>
        <taxon>Clostridia</taxon>
        <taxon>Eubacteriales</taxon>
        <taxon>Clostridiaceae</taxon>
        <taxon>Clostridium</taxon>
    </lineage>
</organism>
<dbReference type="PRINTS" id="PR01036">
    <property type="entry name" value="TCRTETB"/>
</dbReference>
<dbReference type="AlphaFoldDB" id="A0A1V4IY37"/>
<protein>
    <submittedName>
        <fullName evidence="9">Antiseptic resistance protein</fullName>
    </submittedName>
</protein>
<gene>
    <name evidence="9" type="primary">qacA</name>
    <name evidence="9" type="ORF">CLORY_03120</name>
</gene>
<feature type="transmembrane region" description="Helical" evidence="7">
    <location>
        <begin position="206"/>
        <end position="227"/>
    </location>
</feature>
<keyword evidence="3" id="KW-1003">Cell membrane</keyword>
<sequence length="480" mass="52029">MEVKKIYFQGEKQHNTKAMMAVLLFAGFLSLFNETILNVALPRLMSEMQVTAATVQWLATGYMLIVGILVPVTAFLIHTFTTKQLFLSAMILFLLGSILAVLSRSFQFLLASRMIQATGTGMLVPIMMNTVLSINPPEKRGSAMGLCVCAILFGPALGPIVSGILLQFFNWQSLFLILIPLSIICIITGTLFLENVSLITKPQIDYLSILLSTIGFGGIIYGISIVGDLGRNVINIVLFFVIGIVALVIFSKRQLSLKQPILEIRAFKHPLFSIGVILIILMQMIQFSMNIILPMLLQEGLKTSSLVSALALFQAALLNGLMTPITGKIYDKIGGKVLIPSGLLLMCIFIALLSHIGVSTSIVTITILYCFVCLGIAMSMSTTQTNALNQLSMKNQADGVAITNTSMQIGAAIGSPLFMGLMSAGQNSYLKNAGDALNTRIQTQAIYNGFSHALFAATIIIALGFMLSLCLSYDIKRKKS</sequence>
<feature type="transmembrane region" description="Helical" evidence="7">
    <location>
        <begin position="146"/>
        <end position="168"/>
    </location>
</feature>
<evidence type="ECO:0000313" key="9">
    <source>
        <dbReference type="EMBL" id="OPJ64803.1"/>
    </source>
</evidence>
<comment type="caution">
    <text evidence="9">The sequence shown here is derived from an EMBL/GenBank/DDBJ whole genome shotgun (WGS) entry which is preliminary data.</text>
</comment>
<evidence type="ECO:0000256" key="7">
    <source>
        <dbReference type="SAM" id="Phobius"/>
    </source>
</evidence>
<evidence type="ECO:0000256" key="2">
    <source>
        <dbReference type="ARBA" id="ARBA00022448"/>
    </source>
</evidence>
<feature type="transmembrane region" description="Helical" evidence="7">
    <location>
        <begin position="233"/>
        <end position="250"/>
    </location>
</feature>
<dbReference type="InterPro" id="IPR036259">
    <property type="entry name" value="MFS_trans_sf"/>
</dbReference>
<feature type="transmembrane region" description="Helical" evidence="7">
    <location>
        <begin position="174"/>
        <end position="194"/>
    </location>
</feature>
<feature type="transmembrane region" description="Helical" evidence="7">
    <location>
        <begin position="445"/>
        <end position="471"/>
    </location>
</feature>
<dbReference type="InterPro" id="IPR004638">
    <property type="entry name" value="EmrB-like"/>
</dbReference>
<dbReference type="OrthoDB" id="102502at2"/>
<dbReference type="EMBL" id="MZGV01000002">
    <property type="protein sequence ID" value="OPJ64803.1"/>
    <property type="molecule type" value="Genomic_DNA"/>
</dbReference>
<feature type="transmembrane region" description="Helical" evidence="7">
    <location>
        <begin position="362"/>
        <end position="380"/>
    </location>
</feature>
<comment type="subcellular location">
    <subcellularLocation>
        <location evidence="1">Cell membrane</location>
        <topology evidence="1">Multi-pass membrane protein</topology>
    </subcellularLocation>
</comment>
<keyword evidence="4 7" id="KW-0812">Transmembrane</keyword>
<dbReference type="PANTHER" id="PTHR42718:SF43">
    <property type="entry name" value="LINCOMYCIN RESISTANCE PROTEIN LMRB"/>
    <property type="match status" value="1"/>
</dbReference>
<evidence type="ECO:0000313" key="10">
    <source>
        <dbReference type="Proteomes" id="UP000190080"/>
    </source>
</evidence>
<dbReference type="Gene3D" id="1.20.1720.10">
    <property type="entry name" value="Multidrug resistance protein D"/>
    <property type="match status" value="1"/>
</dbReference>
<feature type="transmembrane region" description="Helical" evidence="7">
    <location>
        <begin position="305"/>
        <end position="325"/>
    </location>
</feature>
<evidence type="ECO:0000259" key="8">
    <source>
        <dbReference type="PROSITE" id="PS50850"/>
    </source>
</evidence>
<evidence type="ECO:0000256" key="5">
    <source>
        <dbReference type="ARBA" id="ARBA00022989"/>
    </source>
</evidence>
<dbReference type="CDD" id="cd17503">
    <property type="entry name" value="MFS_LmrB_MDR_like"/>
    <property type="match status" value="1"/>
</dbReference>
<dbReference type="RefSeq" id="WP_079421817.1">
    <property type="nucleotide sequence ID" value="NZ_MZGV01000002.1"/>
</dbReference>
<dbReference type="InterPro" id="IPR020846">
    <property type="entry name" value="MFS_dom"/>
</dbReference>
<dbReference type="Gene3D" id="1.20.1250.20">
    <property type="entry name" value="MFS general substrate transporter like domains"/>
    <property type="match status" value="1"/>
</dbReference>
<dbReference type="GO" id="GO:0005886">
    <property type="term" value="C:plasma membrane"/>
    <property type="evidence" value="ECO:0007669"/>
    <property type="project" value="UniProtKB-SubCell"/>
</dbReference>
<dbReference type="NCBIfam" id="TIGR00711">
    <property type="entry name" value="efflux_EmrB"/>
    <property type="match status" value="1"/>
</dbReference>
<keyword evidence="5 7" id="KW-1133">Transmembrane helix</keyword>
<feature type="transmembrane region" description="Helical" evidence="7">
    <location>
        <begin position="114"/>
        <end position="134"/>
    </location>
</feature>
<dbReference type="SUPFAM" id="SSF103473">
    <property type="entry name" value="MFS general substrate transporter"/>
    <property type="match status" value="1"/>
</dbReference>
<dbReference type="Pfam" id="PF07690">
    <property type="entry name" value="MFS_1"/>
    <property type="match status" value="1"/>
</dbReference>
<dbReference type="Proteomes" id="UP000190080">
    <property type="component" value="Unassembled WGS sequence"/>
</dbReference>
<feature type="transmembrane region" description="Helical" evidence="7">
    <location>
        <begin position="85"/>
        <end position="102"/>
    </location>
</feature>
<dbReference type="STRING" id="1450648.CLORY_03120"/>
<name>A0A1V4IY37_9CLOT</name>
<feature type="transmembrane region" description="Helical" evidence="7">
    <location>
        <begin position="61"/>
        <end position="78"/>
    </location>
</feature>
<dbReference type="InterPro" id="IPR011701">
    <property type="entry name" value="MFS"/>
</dbReference>
<dbReference type="PANTHER" id="PTHR42718">
    <property type="entry name" value="MAJOR FACILITATOR SUPERFAMILY MULTIDRUG TRANSPORTER MFSC"/>
    <property type="match status" value="1"/>
</dbReference>
<feature type="transmembrane region" description="Helical" evidence="7">
    <location>
        <begin position="401"/>
        <end position="425"/>
    </location>
</feature>
<evidence type="ECO:0000256" key="6">
    <source>
        <dbReference type="ARBA" id="ARBA00023136"/>
    </source>
</evidence>
<proteinExistence type="predicted"/>
<keyword evidence="6 7" id="KW-0472">Membrane</keyword>